<evidence type="ECO:0000256" key="9">
    <source>
        <dbReference type="ARBA" id="ARBA00023160"/>
    </source>
</evidence>
<dbReference type="GO" id="GO:0009922">
    <property type="term" value="F:fatty acid elongase activity"/>
    <property type="evidence" value="ECO:0007669"/>
    <property type="project" value="UniProtKB-EC"/>
</dbReference>
<keyword evidence="3 10" id="KW-0808">Transferase</keyword>
<evidence type="ECO:0000256" key="2">
    <source>
        <dbReference type="ARBA" id="ARBA00022516"/>
    </source>
</evidence>
<keyword evidence="8 10" id="KW-0472">Membrane</keyword>
<feature type="transmembrane region" description="Helical" evidence="10">
    <location>
        <begin position="179"/>
        <end position="203"/>
    </location>
</feature>
<name>A0A0X3NFK6_SCHSO</name>
<evidence type="ECO:0000313" key="11">
    <source>
        <dbReference type="EMBL" id="JAP38781.1"/>
    </source>
</evidence>
<feature type="transmembrane region" description="Helical" evidence="10">
    <location>
        <begin position="246"/>
        <end position="267"/>
    </location>
</feature>
<evidence type="ECO:0000256" key="1">
    <source>
        <dbReference type="ARBA" id="ARBA00004141"/>
    </source>
</evidence>
<dbReference type="EMBL" id="GEEE01024444">
    <property type="protein sequence ID" value="JAP38781.1"/>
    <property type="molecule type" value="Transcribed_RNA"/>
</dbReference>
<keyword evidence="2 10" id="KW-0444">Lipid biosynthesis</keyword>
<protein>
    <recommendedName>
        <fullName evidence="10">Elongation of very long chain fatty acids protein</fullName>
        <ecNumber evidence="10">2.3.1.199</ecNumber>
    </recommendedName>
    <alternativeName>
        <fullName evidence="10">Very-long-chain 3-oxoacyl-CoA synthase</fullName>
    </alternativeName>
</protein>
<dbReference type="AlphaFoldDB" id="A0A0X3NFK6"/>
<keyword evidence="4 10" id="KW-0812">Transmembrane</keyword>
<evidence type="ECO:0000256" key="10">
    <source>
        <dbReference type="RuleBase" id="RU361115"/>
    </source>
</evidence>
<sequence length="326" mass="37169">MLEELGLPATPDPRVEGYPLMGSFWPTAGITLAYVVGVWLWREHLNRKRNLSRKSTTNGYTVPKAAQPAQRYDLVKILMILYNIAMVIYSGFLVIETLIMISRAGYTLGCVPLDRGTGELSIRLVNIGYLFYFSKFIEMLDTVFFLWRGKLDQVTFLHVFHHAAMPPSIWWGVKYAPGGIVFMFPLANSFVHVIMYTYYGLAAMGAYRFLWWKKYLTVLQMVQFVIFLLHQSQVFTYNRDCDYPKVFPAAICFYAAVFLVLFGNFYVKAYWKRERLSKADWDAAAKKTSSVTTNGHVSNGVLKHHQNGVVNSAAATSHSKDSKKAV</sequence>
<dbReference type="GO" id="GO:0019367">
    <property type="term" value="P:fatty acid elongation, saturated fatty acid"/>
    <property type="evidence" value="ECO:0007669"/>
    <property type="project" value="TreeGrafter"/>
</dbReference>
<dbReference type="InterPro" id="IPR002076">
    <property type="entry name" value="ELO_fam"/>
</dbReference>
<dbReference type="InterPro" id="IPR030457">
    <property type="entry name" value="ELO_CS"/>
</dbReference>
<dbReference type="Pfam" id="PF01151">
    <property type="entry name" value="ELO"/>
    <property type="match status" value="1"/>
</dbReference>
<comment type="subcellular location">
    <subcellularLocation>
        <location evidence="1">Membrane</location>
        <topology evidence="1">Multi-pass membrane protein</topology>
    </subcellularLocation>
</comment>
<dbReference type="EC" id="2.3.1.199" evidence="10"/>
<organism evidence="11">
    <name type="scientific">Schistocephalus solidus</name>
    <name type="common">Tapeworm</name>
    <dbReference type="NCBI Taxonomy" id="70667"/>
    <lineage>
        <taxon>Eukaryota</taxon>
        <taxon>Metazoa</taxon>
        <taxon>Spiralia</taxon>
        <taxon>Lophotrochozoa</taxon>
        <taxon>Platyhelminthes</taxon>
        <taxon>Cestoda</taxon>
        <taxon>Eucestoda</taxon>
        <taxon>Diphyllobothriidea</taxon>
        <taxon>Diphyllobothriidae</taxon>
        <taxon>Schistocephalus</taxon>
    </lineage>
</organism>
<keyword evidence="7 10" id="KW-0443">Lipid metabolism</keyword>
<evidence type="ECO:0000256" key="8">
    <source>
        <dbReference type="ARBA" id="ARBA00023136"/>
    </source>
</evidence>
<comment type="catalytic activity">
    <reaction evidence="10">
        <text>a very-long-chain acyl-CoA + malonyl-CoA + H(+) = a very-long-chain 3-oxoacyl-CoA + CO2 + CoA</text>
        <dbReference type="Rhea" id="RHEA:32727"/>
        <dbReference type="ChEBI" id="CHEBI:15378"/>
        <dbReference type="ChEBI" id="CHEBI:16526"/>
        <dbReference type="ChEBI" id="CHEBI:57287"/>
        <dbReference type="ChEBI" id="CHEBI:57384"/>
        <dbReference type="ChEBI" id="CHEBI:90725"/>
        <dbReference type="ChEBI" id="CHEBI:90736"/>
        <dbReference type="EC" id="2.3.1.199"/>
    </reaction>
</comment>
<feature type="transmembrane region" description="Helical" evidence="10">
    <location>
        <begin position="80"/>
        <end position="106"/>
    </location>
</feature>
<feature type="transmembrane region" description="Helical" evidence="10">
    <location>
        <begin position="215"/>
        <end position="234"/>
    </location>
</feature>
<feature type="transmembrane region" description="Helical" evidence="10">
    <location>
        <begin position="20"/>
        <end position="41"/>
    </location>
</feature>
<evidence type="ECO:0000256" key="5">
    <source>
        <dbReference type="ARBA" id="ARBA00022832"/>
    </source>
</evidence>
<keyword evidence="9 10" id="KW-0275">Fatty acid biosynthesis</keyword>
<dbReference type="GO" id="GO:0005789">
    <property type="term" value="C:endoplasmic reticulum membrane"/>
    <property type="evidence" value="ECO:0007669"/>
    <property type="project" value="TreeGrafter"/>
</dbReference>
<dbReference type="GO" id="GO:0030148">
    <property type="term" value="P:sphingolipid biosynthetic process"/>
    <property type="evidence" value="ECO:0007669"/>
    <property type="project" value="TreeGrafter"/>
</dbReference>
<evidence type="ECO:0000256" key="3">
    <source>
        <dbReference type="ARBA" id="ARBA00022679"/>
    </source>
</evidence>
<reference evidence="11" key="1">
    <citation type="submission" date="2016-01" db="EMBL/GenBank/DDBJ databases">
        <title>Reference transcriptome for the parasite Schistocephalus solidus: insights into the molecular evolution of parasitism.</title>
        <authorList>
            <person name="Hebert F.O."/>
            <person name="Grambauer S."/>
            <person name="Barber I."/>
            <person name="Landry C.R."/>
            <person name="Aubin-Horth N."/>
        </authorList>
    </citation>
    <scope>NUCLEOTIDE SEQUENCE</scope>
</reference>
<dbReference type="GO" id="GO:0034625">
    <property type="term" value="P:fatty acid elongation, monounsaturated fatty acid"/>
    <property type="evidence" value="ECO:0007669"/>
    <property type="project" value="TreeGrafter"/>
</dbReference>
<keyword evidence="6 10" id="KW-1133">Transmembrane helix</keyword>
<evidence type="ECO:0000256" key="7">
    <source>
        <dbReference type="ARBA" id="ARBA00023098"/>
    </source>
</evidence>
<proteinExistence type="inferred from homology"/>
<keyword evidence="5 10" id="KW-0276">Fatty acid metabolism</keyword>
<evidence type="ECO:0000256" key="4">
    <source>
        <dbReference type="ARBA" id="ARBA00022692"/>
    </source>
</evidence>
<dbReference type="PANTHER" id="PTHR11157:SF69">
    <property type="entry name" value="ELONGATION OF VERY LONG CHAIN FATTY ACIDS PROTEIN 7"/>
    <property type="match status" value="1"/>
</dbReference>
<dbReference type="GO" id="GO:0034626">
    <property type="term" value="P:fatty acid elongation, polyunsaturated fatty acid"/>
    <property type="evidence" value="ECO:0007669"/>
    <property type="project" value="TreeGrafter"/>
</dbReference>
<dbReference type="PROSITE" id="PS01188">
    <property type="entry name" value="ELO"/>
    <property type="match status" value="1"/>
</dbReference>
<gene>
    <name evidence="11" type="ORF">TR151322</name>
</gene>
<accession>A0A0X3NFK6</accession>
<dbReference type="PANTHER" id="PTHR11157">
    <property type="entry name" value="FATTY ACID ACYL TRANSFERASE-RELATED"/>
    <property type="match status" value="1"/>
</dbReference>
<evidence type="ECO:0000256" key="6">
    <source>
        <dbReference type="ARBA" id="ARBA00022989"/>
    </source>
</evidence>
<dbReference type="GO" id="GO:0042761">
    <property type="term" value="P:very long-chain fatty acid biosynthetic process"/>
    <property type="evidence" value="ECO:0007669"/>
    <property type="project" value="TreeGrafter"/>
</dbReference>
<comment type="similarity">
    <text evidence="10">Belongs to the ELO family.</text>
</comment>